<dbReference type="RefSeq" id="WP_139366769.1">
    <property type="nucleotide sequence ID" value="NZ_FUWR01000017.1"/>
</dbReference>
<dbReference type="InterPro" id="IPR011006">
    <property type="entry name" value="CheY-like_superfamily"/>
</dbReference>
<dbReference type="FunFam" id="1.10.287.130:FF:000003">
    <property type="entry name" value="Histidine kinase"/>
    <property type="match status" value="1"/>
</dbReference>
<evidence type="ECO:0000256" key="2">
    <source>
        <dbReference type="ARBA" id="ARBA00004651"/>
    </source>
</evidence>
<comment type="catalytic activity">
    <reaction evidence="1">
        <text>ATP + protein L-histidine = ADP + protein N-phospho-L-histidine.</text>
        <dbReference type="EC" id="2.7.13.3"/>
    </reaction>
</comment>
<dbReference type="SMART" id="SM00448">
    <property type="entry name" value="REC"/>
    <property type="match status" value="1"/>
</dbReference>
<evidence type="ECO:0000256" key="11">
    <source>
        <dbReference type="ARBA" id="ARBA00022989"/>
    </source>
</evidence>
<dbReference type="Proteomes" id="UP000190102">
    <property type="component" value="Unassembled WGS sequence"/>
</dbReference>
<evidence type="ECO:0000256" key="7">
    <source>
        <dbReference type="ARBA" id="ARBA00022692"/>
    </source>
</evidence>
<dbReference type="PROSITE" id="PS50885">
    <property type="entry name" value="HAMP"/>
    <property type="match status" value="1"/>
</dbReference>
<dbReference type="CDD" id="cd17546">
    <property type="entry name" value="REC_hyHK_CKI1_RcsC-like"/>
    <property type="match status" value="1"/>
</dbReference>
<dbReference type="SMART" id="SM00388">
    <property type="entry name" value="HisKA"/>
    <property type="match status" value="1"/>
</dbReference>
<reference evidence="19" key="1">
    <citation type="submission" date="2017-02" db="EMBL/GenBank/DDBJ databases">
        <authorList>
            <person name="Varghese N."/>
            <person name="Submissions S."/>
        </authorList>
    </citation>
    <scope>NUCLEOTIDE SEQUENCE [LARGE SCALE GENOMIC DNA]</scope>
    <source>
        <strain evidence="19">ATCC BAA-34</strain>
    </source>
</reference>
<evidence type="ECO:0000313" key="19">
    <source>
        <dbReference type="Proteomes" id="UP000190102"/>
    </source>
</evidence>
<keyword evidence="12 14" id="KW-0472">Membrane</keyword>
<dbReference type="STRING" id="115783.SAMN02745119_02686"/>
<evidence type="ECO:0000256" key="6">
    <source>
        <dbReference type="ARBA" id="ARBA00022679"/>
    </source>
</evidence>
<dbReference type="InterPro" id="IPR003661">
    <property type="entry name" value="HisK_dim/P_dom"/>
</dbReference>
<keyword evidence="5 13" id="KW-0597">Phosphoprotein</keyword>
<dbReference type="Gene3D" id="1.10.287.130">
    <property type="match status" value="1"/>
</dbReference>
<dbReference type="InterPro" id="IPR005467">
    <property type="entry name" value="His_kinase_dom"/>
</dbReference>
<evidence type="ECO:0000313" key="18">
    <source>
        <dbReference type="EMBL" id="SKA10898.1"/>
    </source>
</evidence>
<name>A0A1T4R5F8_9BACT</name>
<dbReference type="PROSITE" id="PS50110">
    <property type="entry name" value="RESPONSE_REGULATORY"/>
    <property type="match status" value="1"/>
</dbReference>
<evidence type="ECO:0000259" key="16">
    <source>
        <dbReference type="PROSITE" id="PS50110"/>
    </source>
</evidence>
<dbReference type="SMART" id="SM00304">
    <property type="entry name" value="HAMP"/>
    <property type="match status" value="1"/>
</dbReference>
<dbReference type="Pfam" id="PF00672">
    <property type="entry name" value="HAMP"/>
    <property type="match status" value="1"/>
</dbReference>
<dbReference type="InterPro" id="IPR001789">
    <property type="entry name" value="Sig_transdc_resp-reg_receiver"/>
</dbReference>
<dbReference type="Gene3D" id="3.30.565.10">
    <property type="entry name" value="Histidine kinase-like ATPase, C-terminal domain"/>
    <property type="match status" value="1"/>
</dbReference>
<keyword evidence="8" id="KW-0547">Nucleotide-binding</keyword>
<feature type="transmembrane region" description="Helical" evidence="14">
    <location>
        <begin position="155"/>
        <end position="179"/>
    </location>
</feature>
<comment type="subcellular location">
    <subcellularLocation>
        <location evidence="2">Cell membrane</location>
        <topology evidence="2">Multi-pass membrane protein</topology>
    </subcellularLocation>
</comment>
<evidence type="ECO:0000256" key="3">
    <source>
        <dbReference type="ARBA" id="ARBA00012438"/>
    </source>
</evidence>
<evidence type="ECO:0000256" key="12">
    <source>
        <dbReference type="ARBA" id="ARBA00023136"/>
    </source>
</evidence>
<dbReference type="InterPro" id="IPR036097">
    <property type="entry name" value="HisK_dim/P_sf"/>
</dbReference>
<sequence>MQRLTNLAGRLFKLVFGWYLVLAIAVTCSQLALEYATIQTTISSDLVALGRSFAPAVSDAIWTYDRTLLDSLAKGIRQTAIITGVKIENHAGEVIASDGEVPPDSALQGKRWLAPYQKHELPLWSKCVVEGHAPHALGRLVLYSNRDVAVERVKYSFLVILINSLIKTAGLWLIFYWVITRRLSRPLTALAATVSQLDLKEHENKPQRLEYPYNDEIGQLVSALNEMRSRLAASHSELEQKIADRTADLKAATAQAEAANQAKSSFLANMSHEIRTPMNGVMGMVELLRFSELTPEQQEYLDAIALSSENLLSIINDILDLSKIEAGKVELEYADFSLQRCLKEVLAMQTSKISNKGLSYNCQVAPELGGLFTGDQLRIKQILLNLLSNAIKFTERGMITIKAELMHYQDNQALVCITVSDTGIGMSQEALAKVFDPFTQADASTTRRFGGTGLGLTICCQLAALMRGYVWAESEEGRGSQFHLELPLMVSEHAEAFSSRQLASALELPTAPLTILLAEDNPLNQRTAELLLQKLGCYSLCADNGKTAVAIWQQGGIDLILMDIQMPEMNGIEALQAIRAQEAETGGHTPVIALTADAVKGTEERLIAEGFDGYLSKPFLARALVAEIQRVTSALSDPPNV</sequence>
<dbReference type="CDD" id="cd06225">
    <property type="entry name" value="HAMP"/>
    <property type="match status" value="1"/>
</dbReference>
<dbReference type="EMBL" id="FUWR01000017">
    <property type="protein sequence ID" value="SKA10898.1"/>
    <property type="molecule type" value="Genomic_DNA"/>
</dbReference>
<dbReference type="SUPFAM" id="SSF47384">
    <property type="entry name" value="Homodimeric domain of signal transducing histidine kinase"/>
    <property type="match status" value="1"/>
</dbReference>
<dbReference type="GO" id="GO:0000155">
    <property type="term" value="F:phosphorelay sensor kinase activity"/>
    <property type="evidence" value="ECO:0007669"/>
    <property type="project" value="InterPro"/>
</dbReference>
<dbReference type="OrthoDB" id="9787818at2"/>
<dbReference type="Pfam" id="PF02518">
    <property type="entry name" value="HATPase_c"/>
    <property type="match status" value="1"/>
</dbReference>
<keyword evidence="9 18" id="KW-0418">Kinase</keyword>
<gene>
    <name evidence="18" type="ORF">SAMN02745119_02686</name>
</gene>
<organism evidence="18 19">
    <name type="scientific">Trichlorobacter thiogenes</name>
    <dbReference type="NCBI Taxonomy" id="115783"/>
    <lineage>
        <taxon>Bacteria</taxon>
        <taxon>Pseudomonadati</taxon>
        <taxon>Thermodesulfobacteriota</taxon>
        <taxon>Desulfuromonadia</taxon>
        <taxon>Geobacterales</taxon>
        <taxon>Geobacteraceae</taxon>
        <taxon>Trichlorobacter</taxon>
    </lineage>
</organism>
<evidence type="ECO:0000256" key="13">
    <source>
        <dbReference type="PROSITE-ProRule" id="PRU00169"/>
    </source>
</evidence>
<dbReference type="InterPro" id="IPR004358">
    <property type="entry name" value="Sig_transdc_His_kin-like_C"/>
</dbReference>
<evidence type="ECO:0000256" key="9">
    <source>
        <dbReference type="ARBA" id="ARBA00022777"/>
    </source>
</evidence>
<dbReference type="PANTHER" id="PTHR45339">
    <property type="entry name" value="HYBRID SIGNAL TRANSDUCTION HISTIDINE KINASE J"/>
    <property type="match status" value="1"/>
</dbReference>
<dbReference type="GO" id="GO:0005886">
    <property type="term" value="C:plasma membrane"/>
    <property type="evidence" value="ECO:0007669"/>
    <property type="project" value="UniProtKB-SubCell"/>
</dbReference>
<feature type="domain" description="HAMP" evidence="17">
    <location>
        <begin position="181"/>
        <end position="236"/>
    </location>
</feature>
<dbReference type="InterPro" id="IPR036890">
    <property type="entry name" value="HATPase_C_sf"/>
</dbReference>
<evidence type="ECO:0000259" key="17">
    <source>
        <dbReference type="PROSITE" id="PS50885"/>
    </source>
</evidence>
<evidence type="ECO:0000256" key="14">
    <source>
        <dbReference type="SAM" id="Phobius"/>
    </source>
</evidence>
<dbReference type="SMART" id="SM00387">
    <property type="entry name" value="HATPase_c"/>
    <property type="match status" value="1"/>
</dbReference>
<dbReference type="SUPFAM" id="SSF55874">
    <property type="entry name" value="ATPase domain of HSP90 chaperone/DNA topoisomerase II/histidine kinase"/>
    <property type="match status" value="1"/>
</dbReference>
<dbReference type="SUPFAM" id="SSF52172">
    <property type="entry name" value="CheY-like"/>
    <property type="match status" value="1"/>
</dbReference>
<dbReference type="Pfam" id="PF00072">
    <property type="entry name" value="Response_reg"/>
    <property type="match status" value="1"/>
</dbReference>
<feature type="domain" description="Response regulatory" evidence="16">
    <location>
        <begin position="514"/>
        <end position="632"/>
    </location>
</feature>
<accession>A0A1T4R5F8</accession>
<keyword evidence="7 14" id="KW-0812">Transmembrane</keyword>
<dbReference type="PRINTS" id="PR00344">
    <property type="entry name" value="BCTRLSENSOR"/>
</dbReference>
<dbReference type="GO" id="GO:0005524">
    <property type="term" value="F:ATP binding"/>
    <property type="evidence" value="ECO:0007669"/>
    <property type="project" value="UniProtKB-KW"/>
</dbReference>
<keyword evidence="11 14" id="KW-1133">Transmembrane helix</keyword>
<dbReference type="EC" id="2.7.13.3" evidence="3"/>
<evidence type="ECO:0000256" key="1">
    <source>
        <dbReference type="ARBA" id="ARBA00000085"/>
    </source>
</evidence>
<evidence type="ECO:0000259" key="15">
    <source>
        <dbReference type="PROSITE" id="PS50109"/>
    </source>
</evidence>
<dbReference type="CDD" id="cd00082">
    <property type="entry name" value="HisKA"/>
    <property type="match status" value="1"/>
</dbReference>
<dbReference type="Gene3D" id="6.10.340.10">
    <property type="match status" value="1"/>
</dbReference>
<dbReference type="Pfam" id="PF00512">
    <property type="entry name" value="HisKA"/>
    <property type="match status" value="1"/>
</dbReference>
<keyword evidence="10" id="KW-0067">ATP-binding</keyword>
<feature type="transmembrane region" description="Helical" evidence="14">
    <location>
        <begin position="12"/>
        <end position="33"/>
    </location>
</feature>
<dbReference type="PANTHER" id="PTHR45339:SF5">
    <property type="entry name" value="HISTIDINE KINASE"/>
    <property type="match status" value="1"/>
</dbReference>
<protein>
    <recommendedName>
        <fullName evidence="3">histidine kinase</fullName>
        <ecNumber evidence="3">2.7.13.3</ecNumber>
    </recommendedName>
</protein>
<keyword evidence="19" id="KW-1185">Reference proteome</keyword>
<keyword evidence="6" id="KW-0808">Transferase</keyword>
<keyword evidence="4" id="KW-1003">Cell membrane</keyword>
<dbReference type="FunFam" id="3.30.565.10:FF:000010">
    <property type="entry name" value="Sensor histidine kinase RcsC"/>
    <property type="match status" value="1"/>
</dbReference>
<evidence type="ECO:0000256" key="10">
    <source>
        <dbReference type="ARBA" id="ARBA00022840"/>
    </source>
</evidence>
<dbReference type="PROSITE" id="PS50109">
    <property type="entry name" value="HIS_KIN"/>
    <property type="match status" value="1"/>
</dbReference>
<feature type="domain" description="Histidine kinase" evidence="15">
    <location>
        <begin position="269"/>
        <end position="490"/>
    </location>
</feature>
<evidence type="ECO:0000256" key="5">
    <source>
        <dbReference type="ARBA" id="ARBA00022553"/>
    </source>
</evidence>
<dbReference type="InterPro" id="IPR003594">
    <property type="entry name" value="HATPase_dom"/>
</dbReference>
<dbReference type="AlphaFoldDB" id="A0A1T4R5F8"/>
<dbReference type="CDD" id="cd16922">
    <property type="entry name" value="HATPase_EvgS-ArcB-TorS-like"/>
    <property type="match status" value="1"/>
</dbReference>
<evidence type="ECO:0000256" key="8">
    <source>
        <dbReference type="ARBA" id="ARBA00022741"/>
    </source>
</evidence>
<proteinExistence type="predicted"/>
<dbReference type="SUPFAM" id="SSF158472">
    <property type="entry name" value="HAMP domain-like"/>
    <property type="match status" value="1"/>
</dbReference>
<evidence type="ECO:0000256" key="4">
    <source>
        <dbReference type="ARBA" id="ARBA00022475"/>
    </source>
</evidence>
<dbReference type="InterPro" id="IPR003660">
    <property type="entry name" value="HAMP_dom"/>
</dbReference>
<dbReference type="Gene3D" id="3.40.50.2300">
    <property type="match status" value="1"/>
</dbReference>
<feature type="modified residue" description="4-aspartylphosphate" evidence="13">
    <location>
        <position position="563"/>
    </location>
</feature>